<dbReference type="Proteomes" id="UP000191342">
    <property type="component" value="Unassembled WGS sequence"/>
</dbReference>
<evidence type="ECO:0000313" key="2">
    <source>
        <dbReference type="Proteomes" id="UP000191342"/>
    </source>
</evidence>
<name>A0A1V6TFG6_9EURO</name>
<evidence type="ECO:0000313" key="1">
    <source>
        <dbReference type="EMBL" id="OQE24794.1"/>
    </source>
</evidence>
<dbReference type="EMBL" id="MLQL01000009">
    <property type="protein sequence ID" value="OQE24794.1"/>
    <property type="molecule type" value="Genomic_DNA"/>
</dbReference>
<comment type="caution">
    <text evidence="1">The sequence shown here is derived from an EMBL/GenBank/DDBJ whole genome shotgun (WGS) entry which is preliminary data.</text>
</comment>
<gene>
    <name evidence="1" type="ORF">PENFLA_c009G08610</name>
</gene>
<sequence length="158" mass="17296">MCVVVPSLINLGLITGEKSASHHWERLDGSPSSYTHPIDGTEKPLKKQLARIPKRQYSELSDSLSLHGTATLLILTTPCTWKVSEVGLFDPSVPAEGDMTDASFIPGFGLVSDVSVAVNDLITSFDNLVKNHKHLHHLARTRVPIATRDLYTCEVAHD</sequence>
<protein>
    <submittedName>
        <fullName evidence="1">Uncharacterized protein</fullName>
    </submittedName>
</protein>
<dbReference type="AlphaFoldDB" id="A0A1V6TFG6"/>
<dbReference type="OrthoDB" id="4278610at2759"/>
<dbReference type="InterPro" id="IPR003006">
    <property type="entry name" value="Ig/MHC_CS"/>
</dbReference>
<accession>A0A1V6TFG6</accession>
<organism evidence="1 2">
    <name type="scientific">Penicillium flavigenum</name>
    <dbReference type="NCBI Taxonomy" id="254877"/>
    <lineage>
        <taxon>Eukaryota</taxon>
        <taxon>Fungi</taxon>
        <taxon>Dikarya</taxon>
        <taxon>Ascomycota</taxon>
        <taxon>Pezizomycotina</taxon>
        <taxon>Eurotiomycetes</taxon>
        <taxon>Eurotiomycetidae</taxon>
        <taxon>Eurotiales</taxon>
        <taxon>Aspergillaceae</taxon>
        <taxon>Penicillium</taxon>
    </lineage>
</organism>
<keyword evidence="2" id="KW-1185">Reference proteome</keyword>
<proteinExistence type="predicted"/>
<reference evidence="2" key="1">
    <citation type="journal article" date="2017" name="Nat. Microbiol.">
        <title>Global analysis of biosynthetic gene clusters reveals vast potential of secondary metabolite production in Penicillium species.</title>
        <authorList>
            <person name="Nielsen J.C."/>
            <person name="Grijseels S."/>
            <person name="Prigent S."/>
            <person name="Ji B."/>
            <person name="Dainat J."/>
            <person name="Nielsen K.F."/>
            <person name="Frisvad J.C."/>
            <person name="Workman M."/>
            <person name="Nielsen J."/>
        </authorList>
    </citation>
    <scope>NUCLEOTIDE SEQUENCE [LARGE SCALE GENOMIC DNA]</scope>
    <source>
        <strain evidence="2">IBT 14082</strain>
    </source>
</reference>
<dbReference type="PROSITE" id="PS00290">
    <property type="entry name" value="IG_MHC"/>
    <property type="match status" value="1"/>
</dbReference>